<reference evidence="5 6" key="1">
    <citation type="submission" date="2020-08" db="EMBL/GenBank/DDBJ databases">
        <title>Genome public.</title>
        <authorList>
            <person name="Liu C."/>
            <person name="Sun Q."/>
        </authorList>
    </citation>
    <scope>NUCLEOTIDE SEQUENCE [LARGE SCALE GENOMIC DNA]</scope>
    <source>
        <strain evidence="5 6">NSJ-9</strain>
    </source>
</reference>
<comment type="caution">
    <text evidence="5">The sequence shown here is derived from an EMBL/GenBank/DDBJ whole genome shotgun (WGS) entry which is preliminary data.</text>
</comment>
<accession>A0ABR7GGF3</accession>
<dbReference type="SUPFAM" id="SSF46785">
    <property type="entry name" value="Winged helix' DNA-binding domain"/>
    <property type="match status" value="1"/>
</dbReference>
<keyword evidence="1" id="KW-0805">Transcription regulation</keyword>
<dbReference type="EMBL" id="JACOPG010000003">
    <property type="protein sequence ID" value="MBC5686529.1"/>
    <property type="molecule type" value="Genomic_DNA"/>
</dbReference>
<dbReference type="RefSeq" id="WP_186854345.1">
    <property type="nucleotide sequence ID" value="NZ_JACOPG010000003.1"/>
</dbReference>
<dbReference type="Gene3D" id="1.10.10.10">
    <property type="entry name" value="Winged helix-like DNA-binding domain superfamily/Winged helix DNA-binding domain"/>
    <property type="match status" value="1"/>
</dbReference>
<dbReference type="InterPro" id="IPR000835">
    <property type="entry name" value="HTH_MarR-typ"/>
</dbReference>
<evidence type="ECO:0000256" key="3">
    <source>
        <dbReference type="ARBA" id="ARBA00023163"/>
    </source>
</evidence>
<dbReference type="SMART" id="SM00347">
    <property type="entry name" value="HTH_MARR"/>
    <property type="match status" value="1"/>
</dbReference>
<keyword evidence="2" id="KW-0238">DNA-binding</keyword>
<keyword evidence="6" id="KW-1185">Reference proteome</keyword>
<feature type="domain" description="HTH marR-type" evidence="4">
    <location>
        <begin position="4"/>
        <end position="142"/>
    </location>
</feature>
<evidence type="ECO:0000313" key="6">
    <source>
        <dbReference type="Proteomes" id="UP000643810"/>
    </source>
</evidence>
<dbReference type="Pfam" id="PF12802">
    <property type="entry name" value="MarR_2"/>
    <property type="match status" value="1"/>
</dbReference>
<keyword evidence="3" id="KW-0804">Transcription</keyword>
<dbReference type="InterPro" id="IPR036390">
    <property type="entry name" value="WH_DNA-bd_sf"/>
</dbReference>
<evidence type="ECO:0000313" key="5">
    <source>
        <dbReference type="EMBL" id="MBC5686529.1"/>
    </source>
</evidence>
<dbReference type="PANTHER" id="PTHR42756:SF1">
    <property type="entry name" value="TRANSCRIPTIONAL REPRESSOR OF EMRAB OPERON"/>
    <property type="match status" value="1"/>
</dbReference>
<proteinExistence type="predicted"/>
<gene>
    <name evidence="5" type="ORF">H8R94_07955</name>
</gene>
<dbReference type="InterPro" id="IPR036388">
    <property type="entry name" value="WH-like_DNA-bd_sf"/>
</dbReference>
<dbReference type="Proteomes" id="UP000643810">
    <property type="component" value="Unassembled WGS sequence"/>
</dbReference>
<dbReference type="PRINTS" id="PR00598">
    <property type="entry name" value="HTHMARR"/>
</dbReference>
<evidence type="ECO:0000256" key="2">
    <source>
        <dbReference type="ARBA" id="ARBA00023125"/>
    </source>
</evidence>
<evidence type="ECO:0000256" key="1">
    <source>
        <dbReference type="ARBA" id="ARBA00023015"/>
    </source>
</evidence>
<evidence type="ECO:0000259" key="4">
    <source>
        <dbReference type="PROSITE" id="PS50995"/>
    </source>
</evidence>
<organism evidence="5 6">
    <name type="scientific">Roseburia lenta</name>
    <dbReference type="NCBI Taxonomy" id="2763061"/>
    <lineage>
        <taxon>Bacteria</taxon>
        <taxon>Bacillati</taxon>
        <taxon>Bacillota</taxon>
        <taxon>Clostridia</taxon>
        <taxon>Lachnospirales</taxon>
        <taxon>Lachnospiraceae</taxon>
        <taxon>Roseburia</taxon>
    </lineage>
</organism>
<name>A0ABR7GGF3_9FIRM</name>
<dbReference type="PROSITE" id="PS50995">
    <property type="entry name" value="HTH_MARR_2"/>
    <property type="match status" value="1"/>
</dbReference>
<sequence>MRNEEQIGYQIKELSRLLDKNIWQKSILNAGVDTVTATHGWMIGYLYHHRDREIFQKDMEADFHMAKSSVTAALQSLEKNGYIKRVSVEWDARLKKIELTEAGIKFHDNIEISIDSMEERLVVGLSKQQKEDLFAMLSQIKKQLEAEIASDGEKIGKERKK</sequence>
<dbReference type="PANTHER" id="PTHR42756">
    <property type="entry name" value="TRANSCRIPTIONAL REGULATOR, MARR"/>
    <property type="match status" value="1"/>
</dbReference>
<protein>
    <submittedName>
        <fullName evidence="5">Winged helix-turn-helix transcriptional regulator</fullName>
    </submittedName>
</protein>